<feature type="region of interest" description="Disordered" evidence="18">
    <location>
        <begin position="167"/>
        <end position="239"/>
    </location>
</feature>
<evidence type="ECO:0000256" key="17">
    <source>
        <dbReference type="PROSITE-ProRule" id="PRU00175"/>
    </source>
</evidence>
<keyword evidence="22" id="KW-1185">Reference proteome</keyword>
<evidence type="ECO:0000256" key="2">
    <source>
        <dbReference type="ARBA" id="ARBA00004170"/>
    </source>
</evidence>
<evidence type="ECO:0000259" key="20">
    <source>
        <dbReference type="PROSITE" id="PS50178"/>
    </source>
</evidence>
<evidence type="ECO:0000256" key="4">
    <source>
        <dbReference type="ARBA" id="ARBA00004371"/>
    </source>
</evidence>
<feature type="region of interest" description="Disordered" evidence="18">
    <location>
        <begin position="330"/>
        <end position="374"/>
    </location>
</feature>
<feature type="compositionally biased region" description="Low complexity" evidence="18">
    <location>
        <begin position="135"/>
        <end position="146"/>
    </location>
</feature>
<reference evidence="21 22" key="1">
    <citation type="submission" date="2023-01" db="EMBL/GenBank/DDBJ databases">
        <title>Analysis of 21 Apiospora genomes using comparative genomics revels a genus with tremendous synthesis potential of carbohydrate active enzymes and secondary metabolites.</title>
        <authorList>
            <person name="Sorensen T."/>
        </authorList>
    </citation>
    <scope>NUCLEOTIDE SEQUENCE [LARGE SCALE GENOMIC DNA]</scope>
    <source>
        <strain evidence="21 22">CBS 114990</strain>
    </source>
</reference>
<dbReference type="Gene3D" id="3.30.40.10">
    <property type="entry name" value="Zinc/RING finger domain, C3HC4 (zinc finger)"/>
    <property type="match status" value="2"/>
</dbReference>
<dbReference type="SUPFAM" id="SSF57850">
    <property type="entry name" value="RING/U-box"/>
    <property type="match status" value="1"/>
</dbReference>
<evidence type="ECO:0000313" key="22">
    <source>
        <dbReference type="Proteomes" id="UP001433268"/>
    </source>
</evidence>
<feature type="compositionally biased region" description="Polar residues" evidence="18">
    <location>
        <begin position="544"/>
        <end position="560"/>
    </location>
</feature>
<comment type="catalytic activity">
    <reaction evidence="1">
        <text>S-ubiquitinyl-[E2 ubiquitin-conjugating enzyme]-L-cysteine + [acceptor protein]-L-lysine = [E2 ubiquitin-conjugating enzyme]-L-cysteine + N(6)-ubiquitinyl-[acceptor protein]-L-lysine.</text>
        <dbReference type="EC" id="2.3.2.27"/>
    </reaction>
</comment>
<keyword evidence="13" id="KW-0862">Zinc</keyword>
<feature type="compositionally biased region" description="Basic and acidic residues" evidence="18">
    <location>
        <begin position="56"/>
        <end position="79"/>
    </location>
</feature>
<accession>A0ABR1WYZ5</accession>
<dbReference type="SUPFAM" id="SSF57903">
    <property type="entry name" value="FYVE/PHD zinc finger"/>
    <property type="match status" value="1"/>
</dbReference>
<evidence type="ECO:0000259" key="19">
    <source>
        <dbReference type="PROSITE" id="PS50089"/>
    </source>
</evidence>
<dbReference type="SMART" id="SM00064">
    <property type="entry name" value="FYVE"/>
    <property type="match status" value="1"/>
</dbReference>
<keyword evidence="10" id="KW-0967">Endosome</keyword>
<comment type="pathway">
    <text evidence="5">Protein modification; protein ubiquitination.</text>
</comment>
<dbReference type="PROSITE" id="PS50089">
    <property type="entry name" value="ZF_RING_2"/>
    <property type="match status" value="1"/>
</dbReference>
<dbReference type="Proteomes" id="UP001433268">
    <property type="component" value="Unassembled WGS sequence"/>
</dbReference>
<feature type="compositionally biased region" description="Low complexity" evidence="18">
    <location>
        <begin position="355"/>
        <end position="370"/>
    </location>
</feature>
<keyword evidence="14" id="KW-0472">Membrane</keyword>
<evidence type="ECO:0000256" key="8">
    <source>
        <dbReference type="ARBA" id="ARBA00022707"/>
    </source>
</evidence>
<evidence type="ECO:0000313" key="21">
    <source>
        <dbReference type="EMBL" id="KAK8088388.1"/>
    </source>
</evidence>
<evidence type="ECO:0000256" key="13">
    <source>
        <dbReference type="ARBA" id="ARBA00022833"/>
    </source>
</evidence>
<feature type="region of interest" description="Disordered" evidence="18">
    <location>
        <begin position="490"/>
        <end position="512"/>
    </location>
</feature>
<feature type="compositionally biased region" description="Polar residues" evidence="18">
    <location>
        <begin position="22"/>
        <end position="31"/>
    </location>
</feature>
<feature type="region of interest" description="Disordered" evidence="18">
    <location>
        <begin position="544"/>
        <end position="568"/>
    </location>
</feature>
<feature type="domain" description="RING-type" evidence="19">
    <location>
        <begin position="589"/>
        <end position="631"/>
    </location>
</feature>
<organism evidence="21 22">
    <name type="scientific">Apiospora hydei</name>
    <dbReference type="NCBI Taxonomy" id="1337664"/>
    <lineage>
        <taxon>Eukaryota</taxon>
        <taxon>Fungi</taxon>
        <taxon>Dikarya</taxon>
        <taxon>Ascomycota</taxon>
        <taxon>Pezizomycotina</taxon>
        <taxon>Sordariomycetes</taxon>
        <taxon>Xylariomycetidae</taxon>
        <taxon>Amphisphaeriales</taxon>
        <taxon>Apiosporaceae</taxon>
        <taxon>Apiospora</taxon>
    </lineage>
</organism>
<dbReference type="InterPro" id="IPR000306">
    <property type="entry name" value="Znf_FYVE"/>
</dbReference>
<sequence>MASRQSSADADQRPGPNDDESGSSYAGSDNGSALEAAHGARAPFNGPIQSPQMSEGHPRSPDDQDHNAAPESADRHAELDAPGETTESPTTTEPLGAISESQNEHMDGDQATIGVGEAGAATPSNQSSGERAEPAELPSASAAAEPTRVPGLTLLEALNDLTVSPRTAAGTQNELPPLPSYAAEPTSPASLVGRRGSSQSGRRGDSAGSQSSGLLPAQPAHQTRPSEPQGVRRRPSEFTLPRWQPDAEVTLCPICRTQFSIFVRKHHCRKCGRVVCANCSPHRITIPYQYIVRPPGDQALLRASGIWGEEGTMVDFSNIGGGERVRLCNPCVPDPNTTPPQSQGQPSAHGPPFSPRSSHQRSQSSASVTSYGNPEASGSGFPSFFMMNSPASAYPRNRSVTVVSSITAQYMDLARLLTSAQNSNFSRSGHAERDARTIATGNVVGRPGYYYHQSTPAGEAFASSSRQGSIQPRGHASSYYRAQYGSYPASSSSAAAMNDRPLPPPPQIPEEDECPVCHRELPSRELPNFEVLREAHINSCITSHSSYSPAPSNPNQQGGHNTPPPRAVRRTGMFPYVATEKDCVDSAECTICLEEFEEGVPMARLECLCRFHRSCITAWFVNHPGRCPVHQHDSFGY</sequence>
<dbReference type="PROSITE" id="PS50178">
    <property type="entry name" value="ZF_FYVE"/>
    <property type="match status" value="1"/>
</dbReference>
<dbReference type="CDD" id="cd16489">
    <property type="entry name" value="mRING-CH-C4HC2H_ZNRF"/>
    <property type="match status" value="1"/>
</dbReference>
<dbReference type="InterPro" id="IPR001841">
    <property type="entry name" value="Znf_RING"/>
</dbReference>
<evidence type="ECO:0000256" key="10">
    <source>
        <dbReference type="ARBA" id="ARBA00022753"/>
    </source>
</evidence>
<evidence type="ECO:0000256" key="6">
    <source>
        <dbReference type="ARBA" id="ARBA00012483"/>
    </source>
</evidence>
<name>A0ABR1WYZ5_9PEZI</name>
<dbReference type="InterPro" id="IPR017455">
    <property type="entry name" value="Znf_FYVE-rel"/>
</dbReference>
<dbReference type="InterPro" id="IPR013083">
    <property type="entry name" value="Znf_RING/FYVE/PHD"/>
</dbReference>
<dbReference type="EMBL" id="JAQQWN010000004">
    <property type="protein sequence ID" value="KAK8088388.1"/>
    <property type="molecule type" value="Genomic_DNA"/>
</dbReference>
<feature type="compositionally biased region" description="Low complexity" evidence="18">
    <location>
        <begin position="82"/>
        <end position="94"/>
    </location>
</feature>
<dbReference type="EC" id="2.3.2.27" evidence="6"/>
<keyword evidence="7" id="KW-0808">Transferase</keyword>
<feature type="domain" description="FYVE-type" evidence="20">
    <location>
        <begin position="246"/>
        <end position="336"/>
    </location>
</feature>
<keyword evidence="12" id="KW-0833">Ubl conjugation pathway</keyword>
<comment type="subcellular location">
    <subcellularLocation>
        <location evidence="3">Endosome</location>
    </subcellularLocation>
    <subcellularLocation>
        <location evidence="4">Lysosome</location>
    </subcellularLocation>
    <subcellularLocation>
        <location evidence="2">Membrane</location>
        <topology evidence="2">Peripheral membrane protein</topology>
    </subcellularLocation>
</comment>
<evidence type="ECO:0000256" key="16">
    <source>
        <dbReference type="ARBA" id="ARBA00023288"/>
    </source>
</evidence>
<feature type="compositionally biased region" description="Low complexity" evidence="18">
    <location>
        <begin position="193"/>
        <end position="213"/>
    </location>
</feature>
<evidence type="ECO:0000256" key="9">
    <source>
        <dbReference type="ARBA" id="ARBA00022723"/>
    </source>
</evidence>
<dbReference type="PANTHER" id="PTHR46661:SF4">
    <property type="entry name" value="RING-TYPE DOMAIN-CONTAINING PROTEIN"/>
    <property type="match status" value="1"/>
</dbReference>
<evidence type="ECO:0000256" key="11">
    <source>
        <dbReference type="ARBA" id="ARBA00022771"/>
    </source>
</evidence>
<evidence type="ECO:0000256" key="3">
    <source>
        <dbReference type="ARBA" id="ARBA00004177"/>
    </source>
</evidence>
<keyword evidence="11 17" id="KW-0863">Zinc-finger</keyword>
<keyword evidence="9" id="KW-0479">Metal-binding</keyword>
<dbReference type="Pfam" id="PF13639">
    <property type="entry name" value="zf-RING_2"/>
    <property type="match status" value="1"/>
</dbReference>
<proteinExistence type="predicted"/>
<protein>
    <recommendedName>
        <fullName evidence="6">RING-type E3 ubiquitin transferase</fullName>
        <ecNumber evidence="6">2.3.2.27</ecNumber>
    </recommendedName>
</protein>
<keyword evidence="15" id="KW-0458">Lysosome</keyword>
<evidence type="ECO:0000256" key="1">
    <source>
        <dbReference type="ARBA" id="ARBA00000900"/>
    </source>
</evidence>
<gene>
    <name evidence="21" type="ORF">PG997_003349</name>
</gene>
<dbReference type="RefSeq" id="XP_066671282.1">
    <property type="nucleotide sequence ID" value="XM_066807664.1"/>
</dbReference>
<evidence type="ECO:0000256" key="12">
    <source>
        <dbReference type="ARBA" id="ARBA00022786"/>
    </source>
</evidence>
<keyword evidence="8" id="KW-0519">Myristate</keyword>
<comment type="caution">
    <text evidence="21">The sequence shown here is derived from an EMBL/GenBank/DDBJ whole genome shotgun (WGS) entry which is preliminary data.</text>
</comment>
<evidence type="ECO:0000256" key="18">
    <source>
        <dbReference type="SAM" id="MobiDB-lite"/>
    </source>
</evidence>
<dbReference type="GeneID" id="92040724"/>
<feature type="region of interest" description="Disordered" evidence="18">
    <location>
        <begin position="1"/>
        <end position="148"/>
    </location>
</feature>
<evidence type="ECO:0000256" key="15">
    <source>
        <dbReference type="ARBA" id="ARBA00023228"/>
    </source>
</evidence>
<dbReference type="InterPro" id="IPR011011">
    <property type="entry name" value="Znf_FYVE_PHD"/>
</dbReference>
<evidence type="ECO:0000256" key="14">
    <source>
        <dbReference type="ARBA" id="ARBA00023136"/>
    </source>
</evidence>
<dbReference type="Pfam" id="PF01363">
    <property type="entry name" value="FYVE"/>
    <property type="match status" value="1"/>
</dbReference>
<dbReference type="SMART" id="SM00184">
    <property type="entry name" value="RING"/>
    <property type="match status" value="1"/>
</dbReference>
<dbReference type="PANTHER" id="PTHR46661">
    <property type="entry name" value="E3 UBIQUITIN-PROTEIN LIGASE ZNRF1-LIKE PROTEIN"/>
    <property type="match status" value="1"/>
</dbReference>
<dbReference type="InterPro" id="IPR051878">
    <property type="entry name" value="ZNRF_ubiq-protein_ligase"/>
</dbReference>
<keyword evidence="16" id="KW-0449">Lipoprotein</keyword>
<evidence type="ECO:0000256" key="7">
    <source>
        <dbReference type="ARBA" id="ARBA00022679"/>
    </source>
</evidence>
<evidence type="ECO:0000256" key="5">
    <source>
        <dbReference type="ARBA" id="ARBA00004906"/>
    </source>
</evidence>